<keyword evidence="3" id="KW-1185">Reference proteome</keyword>
<dbReference type="SUPFAM" id="SSF49899">
    <property type="entry name" value="Concanavalin A-like lectins/glucanases"/>
    <property type="match status" value="1"/>
</dbReference>
<dbReference type="InterPro" id="IPR013320">
    <property type="entry name" value="ConA-like_dom_sf"/>
</dbReference>
<keyword evidence="1" id="KW-0732">Signal</keyword>
<protein>
    <submittedName>
        <fullName evidence="2">Uncharacterized protein</fullName>
    </submittedName>
</protein>
<evidence type="ECO:0000313" key="2">
    <source>
        <dbReference type="EMBL" id="CAF0757884.1"/>
    </source>
</evidence>
<organism evidence="2 3">
    <name type="scientific">Brachionus calyciflorus</name>
    <dbReference type="NCBI Taxonomy" id="104777"/>
    <lineage>
        <taxon>Eukaryota</taxon>
        <taxon>Metazoa</taxon>
        <taxon>Spiralia</taxon>
        <taxon>Gnathifera</taxon>
        <taxon>Rotifera</taxon>
        <taxon>Eurotatoria</taxon>
        <taxon>Monogononta</taxon>
        <taxon>Pseudotrocha</taxon>
        <taxon>Ploima</taxon>
        <taxon>Brachionidae</taxon>
        <taxon>Brachionus</taxon>
    </lineage>
</organism>
<accession>A0A813PT10</accession>
<sequence length="304" mass="35064">MLTLFQIYILSLAILLTASEYFTKNKNFDFNESNDSVFLISKKLVPKFFECVKACKFELECAYFTYKFTECSLYTKYAIYIKKVSQSSEIYTRLLTFNLNGLSYYWPVFNSSANDVVSKADLYGPVNAIFISNRQGIPNSAIRLSIGYYNLPARKYFDGDFTLMAWIRLTKTVNYQRFIDCGINKYVTVVASLSDGSTNKPYFAISNENSQSVPRVISAKPLILGVWYHLTFNFKNKTIYYFRNGVLDISGKLDNPISINRTVCFLGKSQYQNDPNTSADFDDIKLFNKALNDDEILNQYHKNY</sequence>
<name>A0A813PT10_9BILA</name>
<dbReference type="Gene3D" id="2.60.120.200">
    <property type="match status" value="1"/>
</dbReference>
<gene>
    <name evidence="2" type="ORF">OXX778_LOCUS4273</name>
</gene>
<dbReference type="EMBL" id="CAJNOC010000411">
    <property type="protein sequence ID" value="CAF0757884.1"/>
    <property type="molecule type" value="Genomic_DNA"/>
</dbReference>
<proteinExistence type="predicted"/>
<dbReference type="OrthoDB" id="10204694at2759"/>
<comment type="caution">
    <text evidence="2">The sequence shown here is derived from an EMBL/GenBank/DDBJ whole genome shotgun (WGS) entry which is preliminary data.</text>
</comment>
<dbReference type="Proteomes" id="UP000663879">
    <property type="component" value="Unassembled WGS sequence"/>
</dbReference>
<feature type="chain" id="PRO_5032990788" evidence="1">
    <location>
        <begin position="20"/>
        <end position="304"/>
    </location>
</feature>
<dbReference type="Pfam" id="PF13385">
    <property type="entry name" value="Laminin_G_3"/>
    <property type="match status" value="1"/>
</dbReference>
<dbReference type="AlphaFoldDB" id="A0A813PT10"/>
<feature type="signal peptide" evidence="1">
    <location>
        <begin position="1"/>
        <end position="19"/>
    </location>
</feature>
<reference evidence="2" key="1">
    <citation type="submission" date="2021-02" db="EMBL/GenBank/DDBJ databases">
        <authorList>
            <person name="Nowell W R."/>
        </authorList>
    </citation>
    <scope>NUCLEOTIDE SEQUENCE</scope>
    <source>
        <strain evidence="2">Ploen Becks lab</strain>
    </source>
</reference>
<evidence type="ECO:0000256" key="1">
    <source>
        <dbReference type="SAM" id="SignalP"/>
    </source>
</evidence>
<evidence type="ECO:0000313" key="3">
    <source>
        <dbReference type="Proteomes" id="UP000663879"/>
    </source>
</evidence>